<keyword evidence="8" id="KW-1185">Reference proteome</keyword>
<dbReference type="Proteomes" id="UP000054342">
    <property type="component" value="Unassembled WGS sequence"/>
</dbReference>
<dbReference type="Pfam" id="PF01237">
    <property type="entry name" value="Oxysterol_BP"/>
    <property type="match status" value="2"/>
</dbReference>
<reference evidence="7 8" key="1">
    <citation type="submission" date="2015-01" db="EMBL/GenBank/DDBJ databases">
        <title>The Genome Sequence of Exophiala xenobiotica CBS118157.</title>
        <authorList>
            <consortium name="The Broad Institute Genomics Platform"/>
            <person name="Cuomo C."/>
            <person name="de Hoog S."/>
            <person name="Gorbushina A."/>
            <person name="Stielow B."/>
            <person name="Teixiera M."/>
            <person name="Abouelleil A."/>
            <person name="Chapman S.B."/>
            <person name="Priest M."/>
            <person name="Young S.K."/>
            <person name="Wortman J."/>
            <person name="Nusbaum C."/>
            <person name="Birren B."/>
        </authorList>
    </citation>
    <scope>NUCLEOTIDE SEQUENCE [LARGE SCALE GENOMIC DNA]</scope>
    <source>
        <strain evidence="7 8">CBS 118157</strain>
    </source>
</reference>
<dbReference type="HOGENOM" id="CLU_012334_4_2_1"/>
<dbReference type="EMBL" id="KN847320">
    <property type="protein sequence ID" value="KIW55142.1"/>
    <property type="molecule type" value="Genomic_DNA"/>
</dbReference>
<dbReference type="GO" id="GO:0032934">
    <property type="term" value="F:sterol binding"/>
    <property type="evidence" value="ECO:0007669"/>
    <property type="project" value="TreeGrafter"/>
</dbReference>
<dbReference type="OrthoDB" id="14833at2759"/>
<evidence type="ECO:0000256" key="1">
    <source>
        <dbReference type="ARBA" id="ARBA00008842"/>
    </source>
</evidence>
<feature type="compositionally biased region" description="Polar residues" evidence="6">
    <location>
        <begin position="484"/>
        <end position="510"/>
    </location>
</feature>
<dbReference type="PROSITE" id="PS01013">
    <property type="entry name" value="OSBP"/>
    <property type="match status" value="1"/>
</dbReference>
<keyword evidence="4" id="KW-0446">Lipid-binding</keyword>
<dbReference type="SUPFAM" id="SSF144000">
    <property type="entry name" value="Oxysterol-binding protein-like"/>
    <property type="match status" value="1"/>
</dbReference>
<keyword evidence="3" id="KW-0445">Lipid transport</keyword>
<evidence type="ECO:0000256" key="5">
    <source>
        <dbReference type="RuleBase" id="RU003844"/>
    </source>
</evidence>
<dbReference type="InterPro" id="IPR000648">
    <property type="entry name" value="Oxysterol-bd"/>
</dbReference>
<dbReference type="AlphaFoldDB" id="A0A0D2CYB4"/>
<evidence type="ECO:0000256" key="4">
    <source>
        <dbReference type="ARBA" id="ARBA00023121"/>
    </source>
</evidence>
<feature type="compositionally biased region" description="Basic and acidic residues" evidence="6">
    <location>
        <begin position="424"/>
        <end position="440"/>
    </location>
</feature>
<dbReference type="GO" id="GO:0016020">
    <property type="term" value="C:membrane"/>
    <property type="evidence" value="ECO:0007669"/>
    <property type="project" value="TreeGrafter"/>
</dbReference>
<dbReference type="STRING" id="348802.A0A0D2CYB4"/>
<evidence type="ECO:0008006" key="9">
    <source>
        <dbReference type="Google" id="ProtNLM"/>
    </source>
</evidence>
<dbReference type="InterPro" id="IPR018494">
    <property type="entry name" value="Oxysterol-bd_CS"/>
</dbReference>
<dbReference type="PANTHER" id="PTHR10972:SF102">
    <property type="entry name" value="OXYSTEROL-BINDING PROTEIN"/>
    <property type="match status" value="1"/>
</dbReference>
<gene>
    <name evidence="7" type="ORF">PV05_07448</name>
</gene>
<evidence type="ECO:0000256" key="6">
    <source>
        <dbReference type="SAM" id="MobiDB-lite"/>
    </source>
</evidence>
<feature type="compositionally biased region" description="Acidic residues" evidence="6">
    <location>
        <begin position="548"/>
        <end position="560"/>
    </location>
</feature>
<dbReference type="RefSeq" id="XP_013315726.1">
    <property type="nucleotide sequence ID" value="XM_013460272.1"/>
</dbReference>
<dbReference type="Gene3D" id="2.40.160.120">
    <property type="match status" value="1"/>
</dbReference>
<comment type="similarity">
    <text evidence="1 5">Belongs to the OSBP family.</text>
</comment>
<dbReference type="Gene3D" id="1.10.287.2720">
    <property type="match status" value="1"/>
</dbReference>
<dbReference type="PANTHER" id="PTHR10972">
    <property type="entry name" value="OXYSTEROL-BINDING PROTEIN-RELATED"/>
    <property type="match status" value="1"/>
</dbReference>
<organism evidence="7 8">
    <name type="scientific">Exophiala xenobiotica</name>
    <dbReference type="NCBI Taxonomy" id="348802"/>
    <lineage>
        <taxon>Eukaryota</taxon>
        <taxon>Fungi</taxon>
        <taxon>Dikarya</taxon>
        <taxon>Ascomycota</taxon>
        <taxon>Pezizomycotina</taxon>
        <taxon>Eurotiomycetes</taxon>
        <taxon>Chaetothyriomycetidae</taxon>
        <taxon>Chaetothyriales</taxon>
        <taxon>Herpotrichiellaceae</taxon>
        <taxon>Exophiala</taxon>
    </lineage>
</organism>
<dbReference type="GO" id="GO:0005829">
    <property type="term" value="C:cytosol"/>
    <property type="evidence" value="ECO:0007669"/>
    <property type="project" value="TreeGrafter"/>
</dbReference>
<evidence type="ECO:0000256" key="2">
    <source>
        <dbReference type="ARBA" id="ARBA00022448"/>
    </source>
</evidence>
<accession>A0A0D2CYB4</accession>
<proteinExistence type="inferred from homology"/>
<sequence>MVGPTDKMKHSIGGALRGHGRNRSSSEEIRDPEGDDTTVVEPEQGNVLSHIISQLRPGADLSRVTLPTFILEERSMLERITNFMAHPDTLLPMPTIDDPLQRFVAVVKFYLSGWHIRPPGVKKPLNPILGEVFTCYWDYPDNTRGYYISEQTSHHPPKSSYFFMAPEHHIRVDGTLKPRSKFLGNSAASMMEGISYLRFTNRGKSKGGEKYIITQPNMYARGILFGKMKYELGDHSYVRCPENNLAADIEFKTKGWVGGTYNAIGGVIKNDKTGEILFELSGLWSGEMYIKDVKTGQKKLLFDATHAKHAPPKTRPIEEQGERESQRLWLKTVKAVHVMDHETATAEKAKIEDRQREEAKRREEMGVDWHPKLFRRVHAAHGGSEEGEEDLEWIINAHLDTKDPKELVDRILSIAPILPGQGSFDRRESVNSRRSAEFSHHTSGGGHSQKPEPAPAPENLIDFDSKPPTTAPPAQRDPMAGNAMHTTSNLQQTPVHQSTTINAPSGNAPKSANLMDDDGGLNDQMSRLKTHEAMQPEGQKPLKRADTDTNEVDVFVDAEG</sequence>
<dbReference type="FunFam" id="1.10.287.2720:FF:000001">
    <property type="entry name" value="Oxysterol-binding OBPalpha"/>
    <property type="match status" value="1"/>
</dbReference>
<dbReference type="GO" id="GO:0006869">
    <property type="term" value="P:lipid transport"/>
    <property type="evidence" value="ECO:0007669"/>
    <property type="project" value="UniProtKB-KW"/>
</dbReference>
<protein>
    <recommendedName>
        <fullName evidence="9">Oxysterol-binding protein</fullName>
    </recommendedName>
</protein>
<feature type="region of interest" description="Disordered" evidence="6">
    <location>
        <begin position="1"/>
        <end position="40"/>
    </location>
</feature>
<evidence type="ECO:0000256" key="3">
    <source>
        <dbReference type="ARBA" id="ARBA00023055"/>
    </source>
</evidence>
<dbReference type="Gene3D" id="3.30.70.3490">
    <property type="match status" value="1"/>
</dbReference>
<dbReference type="GeneID" id="25329356"/>
<keyword evidence="2" id="KW-0813">Transport</keyword>
<dbReference type="InterPro" id="IPR037239">
    <property type="entry name" value="OSBP_sf"/>
</dbReference>
<feature type="region of interest" description="Disordered" evidence="6">
    <location>
        <begin position="419"/>
        <end position="560"/>
    </location>
</feature>
<evidence type="ECO:0000313" key="8">
    <source>
        <dbReference type="Proteomes" id="UP000054342"/>
    </source>
</evidence>
<name>A0A0D2CYB4_9EURO</name>
<dbReference type="FunFam" id="2.40.160.120:FF:000007">
    <property type="entry name" value="Oxysterol binding protein"/>
    <property type="match status" value="1"/>
</dbReference>
<evidence type="ECO:0000313" key="7">
    <source>
        <dbReference type="EMBL" id="KIW55142.1"/>
    </source>
</evidence>
<dbReference type="GO" id="GO:0032541">
    <property type="term" value="C:cortical endoplasmic reticulum"/>
    <property type="evidence" value="ECO:0007669"/>
    <property type="project" value="TreeGrafter"/>
</dbReference>